<organism evidence="2 3">
    <name type="scientific">Euplotes crassus</name>
    <dbReference type="NCBI Taxonomy" id="5936"/>
    <lineage>
        <taxon>Eukaryota</taxon>
        <taxon>Sar</taxon>
        <taxon>Alveolata</taxon>
        <taxon>Ciliophora</taxon>
        <taxon>Intramacronucleata</taxon>
        <taxon>Spirotrichea</taxon>
        <taxon>Hypotrichia</taxon>
        <taxon>Euplotida</taxon>
        <taxon>Euplotidae</taxon>
        <taxon>Moneuplotes</taxon>
    </lineage>
</organism>
<gene>
    <name evidence="2" type="ORF">ECRASSUSDP1_LOCUS21188</name>
</gene>
<feature type="region of interest" description="Disordered" evidence="1">
    <location>
        <begin position="85"/>
        <end position="123"/>
    </location>
</feature>
<feature type="region of interest" description="Disordered" evidence="1">
    <location>
        <begin position="23"/>
        <end position="61"/>
    </location>
</feature>
<dbReference type="Proteomes" id="UP001295684">
    <property type="component" value="Unassembled WGS sequence"/>
</dbReference>
<reference evidence="2" key="1">
    <citation type="submission" date="2023-07" db="EMBL/GenBank/DDBJ databases">
        <authorList>
            <consortium name="AG Swart"/>
            <person name="Singh M."/>
            <person name="Singh A."/>
            <person name="Seah K."/>
            <person name="Emmerich C."/>
        </authorList>
    </citation>
    <scope>NUCLEOTIDE SEQUENCE</scope>
    <source>
        <strain evidence="2">DP1</strain>
    </source>
</reference>
<evidence type="ECO:0000313" key="3">
    <source>
        <dbReference type="Proteomes" id="UP001295684"/>
    </source>
</evidence>
<protein>
    <submittedName>
        <fullName evidence="2">Uncharacterized protein</fullName>
    </submittedName>
</protein>
<accession>A0AAD1XWD4</accession>
<evidence type="ECO:0000256" key="1">
    <source>
        <dbReference type="SAM" id="MobiDB-lite"/>
    </source>
</evidence>
<dbReference type="AlphaFoldDB" id="A0AAD1XWD4"/>
<proteinExistence type="predicted"/>
<keyword evidence="3" id="KW-1185">Reference proteome</keyword>
<comment type="caution">
    <text evidence="2">The sequence shown here is derived from an EMBL/GenBank/DDBJ whole genome shotgun (WGS) entry which is preliminary data.</text>
</comment>
<sequence>MSGLGWCGQSSFLPTKSREIKVDNKSMGALADIIKKSKNNRQEPEKKRKRRKRKHSNDYEDIDYSKLKVRNSKLDDIKREFKVQKTMEEDEPCADPSVQQEPSKEDKFEDFKDKIKDGKGPETTEEIDFIRQKLTQKAQLYDALASSSDTKIVGANAQELTLNGDILVNFEQKKEEEELRKLDPKNKYAEFSRYKIKRKKK</sequence>
<evidence type="ECO:0000313" key="2">
    <source>
        <dbReference type="EMBL" id="CAI2379771.1"/>
    </source>
</evidence>
<feature type="compositionally biased region" description="Basic and acidic residues" evidence="1">
    <location>
        <begin position="102"/>
        <end position="122"/>
    </location>
</feature>
<dbReference type="EMBL" id="CAMPGE010021635">
    <property type="protein sequence ID" value="CAI2379771.1"/>
    <property type="molecule type" value="Genomic_DNA"/>
</dbReference>
<name>A0AAD1XWD4_EUPCR</name>